<gene>
    <name evidence="2" type="ORF">SAMN05216551_101470</name>
</gene>
<proteinExistence type="predicted"/>
<dbReference type="EMBL" id="FNLO01000001">
    <property type="protein sequence ID" value="SDV46598.1"/>
    <property type="molecule type" value="Genomic_DNA"/>
</dbReference>
<sequence length="691" mass="70532">MRTMIRFPLRAGALAVAAALAACGGSTNQTSQTPTPPPTPATLSGTVQLGAVNGATVSVLPVNADGSIGAGALASTTTDATGAFTLAMPAQWPVVVAATGGTYTDLATGSSNSLAAQTVRAVLTAAPSGTLVVSPYSSAVVQSALAAGGLNTANVASASALIGGFIGGADPQSTVPDYGASATAAADGAAPSTAQLMAFALGAESEFRSLFDPLVTDSVSAIVAEAGQGSSLAACNAGAGNPNASGTLDAPLPASCMMPLAAAQFAVSANNLGPIKSANYATTDTVRGQVQTPQAADAAACVDPLGLLDANGTSIMSNRANEMQAAIGRGVTVANWKGFPGSNDKTVFGIYGPPAANYASIATPAACAATPLDFQRAWVVANETYWVDQGINYCHHHVPGWLPPADSTYYRVALLGNHTSGGDSSGMTCAATRLIDGSQLAPSVTTKPDDSQIQWQGVDCSNFTAWIYNVSGLTGNQLSGAIGTQACEASQPGVLIDIDAKNVFAGSATTDEALANPAAKLRYLQTGDLLYILSVAPEKSDASKYSLNHVVTWTGKRLSEFANGPDGAKYQIETAGQAGSRLAADFMSYYGKQTPAQVRAYDPFLIIDSHYAGPAYRPFTGWYHESLSHIRRIVGAERAQQEAALKPLLITEIARRKNGVVVLGIPGSTTTSGYRLTNQTLPGGDSCYQQR</sequence>
<dbReference type="AlphaFoldDB" id="A0A1H2PKV7"/>
<keyword evidence="1" id="KW-0732">Signal</keyword>
<feature type="signal peptide" evidence="1">
    <location>
        <begin position="1"/>
        <end position="21"/>
    </location>
</feature>
<evidence type="ECO:0000313" key="3">
    <source>
        <dbReference type="Proteomes" id="UP000243719"/>
    </source>
</evidence>
<accession>A0A1H2PKV7</accession>
<dbReference type="Proteomes" id="UP000243719">
    <property type="component" value="Unassembled WGS sequence"/>
</dbReference>
<protein>
    <recommendedName>
        <fullName evidence="4">Lipoprotein</fullName>
    </recommendedName>
</protein>
<organism evidence="2 3">
    <name type="scientific">Chitinasiproducens palmae</name>
    <dbReference type="NCBI Taxonomy" id="1770053"/>
    <lineage>
        <taxon>Bacteria</taxon>
        <taxon>Pseudomonadati</taxon>
        <taxon>Pseudomonadota</taxon>
        <taxon>Betaproteobacteria</taxon>
        <taxon>Burkholderiales</taxon>
        <taxon>Burkholderiaceae</taxon>
        <taxon>Chitinasiproducens</taxon>
    </lineage>
</organism>
<dbReference type="OrthoDB" id="258587at2"/>
<name>A0A1H2PKV7_9BURK</name>
<reference evidence="3" key="1">
    <citation type="submission" date="2016-09" db="EMBL/GenBank/DDBJ databases">
        <authorList>
            <person name="Varghese N."/>
            <person name="Submissions S."/>
        </authorList>
    </citation>
    <scope>NUCLEOTIDE SEQUENCE [LARGE SCALE GENOMIC DNA]</scope>
    <source>
        <strain evidence="3">JS23</strain>
    </source>
</reference>
<feature type="chain" id="PRO_5017446483" description="Lipoprotein" evidence="1">
    <location>
        <begin position="22"/>
        <end position="691"/>
    </location>
</feature>
<keyword evidence="3" id="KW-1185">Reference proteome</keyword>
<evidence type="ECO:0000313" key="2">
    <source>
        <dbReference type="EMBL" id="SDV46598.1"/>
    </source>
</evidence>
<evidence type="ECO:0008006" key="4">
    <source>
        <dbReference type="Google" id="ProtNLM"/>
    </source>
</evidence>
<evidence type="ECO:0000256" key="1">
    <source>
        <dbReference type="SAM" id="SignalP"/>
    </source>
</evidence>
<dbReference type="PROSITE" id="PS51257">
    <property type="entry name" value="PROKAR_LIPOPROTEIN"/>
    <property type="match status" value="1"/>
</dbReference>
<dbReference type="RefSeq" id="WP_091904146.1">
    <property type="nucleotide sequence ID" value="NZ_FNLO01000001.1"/>
</dbReference>